<gene>
    <name evidence="2" type="ORF">GH714_010948</name>
</gene>
<evidence type="ECO:0000256" key="1">
    <source>
        <dbReference type="SAM" id="MobiDB-lite"/>
    </source>
</evidence>
<keyword evidence="3" id="KW-1185">Reference proteome</keyword>
<evidence type="ECO:0000313" key="2">
    <source>
        <dbReference type="EMBL" id="KAF2296882.1"/>
    </source>
</evidence>
<name>A0A6A6L611_HEVBR</name>
<proteinExistence type="predicted"/>
<protein>
    <submittedName>
        <fullName evidence="2">Uncharacterized protein</fullName>
    </submittedName>
</protein>
<dbReference type="EMBL" id="JAAGAX010000012">
    <property type="protein sequence ID" value="KAF2296882.1"/>
    <property type="molecule type" value="Genomic_DNA"/>
</dbReference>
<comment type="caution">
    <text evidence="2">The sequence shown here is derived from an EMBL/GenBank/DDBJ whole genome shotgun (WGS) entry which is preliminary data.</text>
</comment>
<reference evidence="2 3" key="1">
    <citation type="journal article" date="2020" name="Mol. Plant">
        <title>The Chromosome-Based Rubber Tree Genome Provides New Insights into Spurge Genome Evolution and Rubber Biosynthesis.</title>
        <authorList>
            <person name="Liu J."/>
            <person name="Shi C."/>
            <person name="Shi C.C."/>
            <person name="Li W."/>
            <person name="Zhang Q.J."/>
            <person name="Zhang Y."/>
            <person name="Li K."/>
            <person name="Lu H.F."/>
            <person name="Shi C."/>
            <person name="Zhu S.T."/>
            <person name="Xiao Z.Y."/>
            <person name="Nan H."/>
            <person name="Yue Y."/>
            <person name="Zhu X.G."/>
            <person name="Wu Y."/>
            <person name="Hong X.N."/>
            <person name="Fan G.Y."/>
            <person name="Tong Y."/>
            <person name="Zhang D."/>
            <person name="Mao C.L."/>
            <person name="Liu Y.L."/>
            <person name="Hao S.J."/>
            <person name="Liu W.Q."/>
            <person name="Lv M.Q."/>
            <person name="Zhang H.B."/>
            <person name="Liu Y."/>
            <person name="Hu-Tang G.R."/>
            <person name="Wang J.P."/>
            <person name="Wang J.H."/>
            <person name="Sun Y.H."/>
            <person name="Ni S.B."/>
            <person name="Chen W.B."/>
            <person name="Zhang X.C."/>
            <person name="Jiao Y.N."/>
            <person name="Eichler E.E."/>
            <person name="Li G.H."/>
            <person name="Liu X."/>
            <person name="Gao L.Z."/>
        </authorList>
    </citation>
    <scope>NUCLEOTIDE SEQUENCE [LARGE SCALE GENOMIC DNA]</scope>
    <source>
        <strain evidence="3">cv. GT1</strain>
        <tissue evidence="2">Leaf</tissue>
    </source>
</reference>
<dbReference type="Proteomes" id="UP000467840">
    <property type="component" value="Chromosome 18"/>
</dbReference>
<feature type="region of interest" description="Disordered" evidence="1">
    <location>
        <begin position="1"/>
        <end position="38"/>
    </location>
</feature>
<sequence length="67" mass="7549">MAHWSTPEWIAKSRITAQNRRSETGGPGTGLSKHTGGSRTAMVIDHVADERIRLLEEEIMSMRENEE</sequence>
<evidence type="ECO:0000313" key="3">
    <source>
        <dbReference type="Proteomes" id="UP000467840"/>
    </source>
</evidence>
<organism evidence="2 3">
    <name type="scientific">Hevea brasiliensis</name>
    <name type="common">Para rubber tree</name>
    <name type="synonym">Siphonia brasiliensis</name>
    <dbReference type="NCBI Taxonomy" id="3981"/>
    <lineage>
        <taxon>Eukaryota</taxon>
        <taxon>Viridiplantae</taxon>
        <taxon>Streptophyta</taxon>
        <taxon>Embryophyta</taxon>
        <taxon>Tracheophyta</taxon>
        <taxon>Spermatophyta</taxon>
        <taxon>Magnoliopsida</taxon>
        <taxon>eudicotyledons</taxon>
        <taxon>Gunneridae</taxon>
        <taxon>Pentapetalae</taxon>
        <taxon>rosids</taxon>
        <taxon>fabids</taxon>
        <taxon>Malpighiales</taxon>
        <taxon>Euphorbiaceae</taxon>
        <taxon>Crotonoideae</taxon>
        <taxon>Micrandreae</taxon>
        <taxon>Hevea</taxon>
    </lineage>
</organism>
<accession>A0A6A6L611</accession>
<dbReference type="AlphaFoldDB" id="A0A6A6L611"/>